<dbReference type="Proteomes" id="UP000199470">
    <property type="component" value="Unassembled WGS sequence"/>
</dbReference>
<dbReference type="Pfam" id="PF07786">
    <property type="entry name" value="HGSNAT_cat"/>
    <property type="match status" value="1"/>
</dbReference>
<evidence type="ECO:0000313" key="4">
    <source>
        <dbReference type="Proteomes" id="UP000199470"/>
    </source>
</evidence>
<keyword evidence="4" id="KW-1185">Reference proteome</keyword>
<keyword evidence="3" id="KW-0012">Acyltransferase</keyword>
<evidence type="ECO:0000259" key="2">
    <source>
        <dbReference type="Pfam" id="PF07786"/>
    </source>
</evidence>
<dbReference type="AlphaFoldDB" id="A0A1I4PJS2"/>
<keyword evidence="1" id="KW-0472">Membrane</keyword>
<feature type="transmembrane region" description="Helical" evidence="1">
    <location>
        <begin position="199"/>
        <end position="216"/>
    </location>
</feature>
<dbReference type="InterPro" id="IPR012429">
    <property type="entry name" value="HGSNAT_cat"/>
</dbReference>
<dbReference type="PANTHER" id="PTHR31061">
    <property type="entry name" value="LD22376P"/>
    <property type="match status" value="1"/>
</dbReference>
<feature type="transmembrane region" description="Helical" evidence="1">
    <location>
        <begin position="145"/>
        <end position="163"/>
    </location>
</feature>
<accession>A0A1I4PJS2</accession>
<feature type="transmembrane region" description="Helical" evidence="1">
    <location>
        <begin position="257"/>
        <end position="276"/>
    </location>
</feature>
<keyword evidence="1" id="KW-1133">Transmembrane helix</keyword>
<dbReference type="EMBL" id="FOTW01000016">
    <property type="protein sequence ID" value="SFM28081.1"/>
    <property type="molecule type" value="Genomic_DNA"/>
</dbReference>
<feature type="transmembrane region" description="Helical" evidence="1">
    <location>
        <begin position="228"/>
        <end position="245"/>
    </location>
</feature>
<organism evidence="3 4">
    <name type="scientific">Rugamonas rubra</name>
    <dbReference type="NCBI Taxonomy" id="758825"/>
    <lineage>
        <taxon>Bacteria</taxon>
        <taxon>Pseudomonadati</taxon>
        <taxon>Pseudomonadota</taxon>
        <taxon>Betaproteobacteria</taxon>
        <taxon>Burkholderiales</taxon>
        <taxon>Oxalobacteraceae</taxon>
        <taxon>Telluria group</taxon>
        <taxon>Rugamonas</taxon>
    </lineage>
</organism>
<feature type="transmembrane region" description="Helical" evidence="1">
    <location>
        <begin position="92"/>
        <end position="110"/>
    </location>
</feature>
<evidence type="ECO:0000313" key="3">
    <source>
        <dbReference type="EMBL" id="SFM28081.1"/>
    </source>
</evidence>
<feature type="transmembrane region" description="Helical" evidence="1">
    <location>
        <begin position="116"/>
        <end position="138"/>
    </location>
</feature>
<feature type="domain" description="Heparan-alpha-glucosaminide N-acetyltransferase catalytic" evidence="2">
    <location>
        <begin position="10"/>
        <end position="155"/>
    </location>
</feature>
<dbReference type="RefSeq" id="WP_093388961.1">
    <property type="nucleotide sequence ID" value="NZ_FOTW01000016.1"/>
</dbReference>
<sequence>MQASTASKTRISSIDALRGLTVAAMLVVNDAGDWGHVYTWLEHAEWHGCTPADFIFPFFLLIVGISIELAVGRPLDAGAAPGPLARAVLVRGGRIVLLGLALHLAATLLLDGRGFRLMGVLQRIGICFGAAGLAAIYLRDARRQWATFSAILLGYWALLAWGGPLLPGLNLADRVDTALLGRLAYQYDASSGLAHDPEGVLSTLPALATVLLGVRAGAWLRSGQMGKLLLAGAGALALGAAWSLLLPFNKQLWTSSFVLWTGGFGLLAVVAAHWLIDQRGWPALGRSLGVNAIAAYAGSWLATCLLEGSGLMTPLYRALFAPLTPLAGPFLPSLLFALVFTGAFWLLMRWFAARGWRIVV</sequence>
<name>A0A1I4PJS2_9BURK</name>
<dbReference type="STRING" id="758825.SAMN02982985_03483"/>
<reference evidence="3 4" key="1">
    <citation type="submission" date="2016-10" db="EMBL/GenBank/DDBJ databases">
        <authorList>
            <person name="de Groot N.N."/>
        </authorList>
    </citation>
    <scope>NUCLEOTIDE SEQUENCE [LARGE SCALE GENOMIC DNA]</scope>
    <source>
        <strain evidence="3 4">ATCC 43154</strain>
    </source>
</reference>
<feature type="transmembrane region" description="Helical" evidence="1">
    <location>
        <begin position="330"/>
        <end position="348"/>
    </location>
</feature>
<keyword evidence="1" id="KW-0812">Transmembrane</keyword>
<evidence type="ECO:0000256" key="1">
    <source>
        <dbReference type="SAM" id="Phobius"/>
    </source>
</evidence>
<dbReference type="PANTHER" id="PTHR31061:SF27">
    <property type="entry name" value="EXPRESSED PROTEIN"/>
    <property type="match status" value="1"/>
</dbReference>
<dbReference type="OrthoDB" id="9788724at2"/>
<gene>
    <name evidence="3" type="ORF">SAMN02982985_03483</name>
</gene>
<proteinExistence type="predicted"/>
<feature type="transmembrane region" description="Helical" evidence="1">
    <location>
        <begin position="288"/>
        <end position="310"/>
    </location>
</feature>
<protein>
    <submittedName>
        <fullName evidence="3">Predicted acyltransferase</fullName>
    </submittedName>
</protein>
<keyword evidence="3" id="KW-0808">Transferase</keyword>
<dbReference type="GO" id="GO:0016746">
    <property type="term" value="F:acyltransferase activity"/>
    <property type="evidence" value="ECO:0007669"/>
    <property type="project" value="UniProtKB-KW"/>
</dbReference>